<dbReference type="Pfam" id="PF06006">
    <property type="entry name" value="DUF905"/>
    <property type="match status" value="1"/>
</dbReference>
<evidence type="ECO:0000256" key="2">
    <source>
        <dbReference type="SAM" id="MobiDB-lite"/>
    </source>
</evidence>
<dbReference type="Gene3D" id="3.30.160.130">
    <property type="entry name" value="ykff protein like domains"/>
    <property type="match status" value="1"/>
</dbReference>
<proteinExistence type="inferred from homology"/>
<comment type="caution">
    <text evidence="3">The sequence shown here is derived from an EMBL/GenBank/DDBJ whole genome shotgun (WGS) entry which is preliminary data.</text>
</comment>
<evidence type="ECO:0000313" key="3">
    <source>
        <dbReference type="EMBL" id="PWK94507.1"/>
    </source>
</evidence>
<sequence>MITMKSPYSAKTGQKPSVVLPRGPMNRQTASAMVNEYRNVFIEDGKGARFRLVIRDARGGLVWQAWNDEANAGLGFATYISEYGVRR</sequence>
<dbReference type="Proteomes" id="UP000245981">
    <property type="component" value="Unassembled WGS sequence"/>
</dbReference>
<reference evidence="3 4" key="1">
    <citation type="submission" date="2018-05" db="EMBL/GenBank/DDBJ databases">
        <title>Genomic Encyclopedia of Type Strains, Phase IV (KMG-V): Genome sequencing to study the core and pangenomes of soil and plant-associated prokaryotes.</title>
        <authorList>
            <person name="Whitman W."/>
        </authorList>
    </citation>
    <scope>NUCLEOTIDE SEQUENCE [LARGE SCALE GENOMIC DNA]</scope>
    <source>
        <strain evidence="3 4">PNA 200-10</strain>
    </source>
</reference>
<protein>
    <submittedName>
        <fullName evidence="3">Uncharacterized protein DUF905</fullName>
    </submittedName>
</protein>
<organism evidence="3 4">
    <name type="scientific">Pantoea allii</name>
    <dbReference type="NCBI Taxonomy" id="574096"/>
    <lineage>
        <taxon>Bacteria</taxon>
        <taxon>Pseudomonadati</taxon>
        <taxon>Pseudomonadota</taxon>
        <taxon>Gammaproteobacteria</taxon>
        <taxon>Enterobacterales</taxon>
        <taxon>Erwiniaceae</taxon>
        <taxon>Pantoea</taxon>
    </lineage>
</organism>
<dbReference type="SUPFAM" id="SSF54786">
    <property type="entry name" value="YcfA/nrd intein domain"/>
    <property type="match status" value="1"/>
</dbReference>
<feature type="region of interest" description="Disordered" evidence="2">
    <location>
        <begin position="1"/>
        <end position="24"/>
    </location>
</feature>
<dbReference type="EMBL" id="QGHF01000010">
    <property type="protein sequence ID" value="PWK94507.1"/>
    <property type="molecule type" value="Genomic_DNA"/>
</dbReference>
<name>A0A2V2BCC0_9GAMM</name>
<gene>
    <name evidence="3" type="ORF">C7431_1101</name>
</gene>
<comment type="similarity">
    <text evidence="1">Belongs to the UPF0401 family.</text>
</comment>
<evidence type="ECO:0000313" key="4">
    <source>
        <dbReference type="Proteomes" id="UP000245981"/>
    </source>
</evidence>
<evidence type="ECO:0000256" key="1">
    <source>
        <dbReference type="ARBA" id="ARBA00007059"/>
    </source>
</evidence>
<accession>A0A2V2BCC0</accession>
<dbReference type="AlphaFoldDB" id="A0A2V2BCC0"/>
<dbReference type="InterPro" id="IPR009253">
    <property type="entry name" value="DUF905"/>
</dbReference>
<dbReference type="InterPro" id="IPR038612">
    <property type="entry name" value="YkfF-like_sf"/>
</dbReference>